<protein>
    <submittedName>
        <fullName evidence="1">Uncharacterized protein</fullName>
    </submittedName>
</protein>
<name>X0VX77_9ZZZZ</name>
<dbReference type="AlphaFoldDB" id="X0VX77"/>
<dbReference type="EMBL" id="BARS01037943">
    <property type="protein sequence ID" value="GAG17018.1"/>
    <property type="molecule type" value="Genomic_DNA"/>
</dbReference>
<accession>X0VX77</accession>
<gene>
    <name evidence="1" type="ORF">S01H1_58116</name>
</gene>
<evidence type="ECO:0000313" key="1">
    <source>
        <dbReference type="EMBL" id="GAG17018.1"/>
    </source>
</evidence>
<proteinExistence type="predicted"/>
<organism evidence="1">
    <name type="scientific">marine sediment metagenome</name>
    <dbReference type="NCBI Taxonomy" id="412755"/>
    <lineage>
        <taxon>unclassified sequences</taxon>
        <taxon>metagenomes</taxon>
        <taxon>ecological metagenomes</taxon>
    </lineage>
</organism>
<reference evidence="1" key="1">
    <citation type="journal article" date="2014" name="Front. Microbiol.">
        <title>High frequency of phylogenetically diverse reductive dehalogenase-homologous genes in deep subseafloor sedimentary metagenomes.</title>
        <authorList>
            <person name="Kawai M."/>
            <person name="Futagami T."/>
            <person name="Toyoda A."/>
            <person name="Takaki Y."/>
            <person name="Nishi S."/>
            <person name="Hori S."/>
            <person name="Arai W."/>
            <person name="Tsubouchi T."/>
            <person name="Morono Y."/>
            <person name="Uchiyama I."/>
            <person name="Ito T."/>
            <person name="Fujiyama A."/>
            <person name="Inagaki F."/>
            <person name="Takami H."/>
        </authorList>
    </citation>
    <scope>NUCLEOTIDE SEQUENCE</scope>
    <source>
        <strain evidence="1">Expedition CK06-06</strain>
    </source>
</reference>
<comment type="caution">
    <text evidence="1">The sequence shown here is derived from an EMBL/GenBank/DDBJ whole genome shotgun (WGS) entry which is preliminary data.</text>
</comment>
<feature type="non-terminal residue" evidence="1">
    <location>
        <position position="1"/>
    </location>
</feature>
<sequence length="31" mass="3707">GYDYLFVKRNIKVDIFQVMYLDTAKSDFVFA</sequence>